<evidence type="ECO:0000256" key="7">
    <source>
        <dbReference type="ARBA" id="ARBA00022729"/>
    </source>
</evidence>
<keyword evidence="21" id="KW-1185">Reference proteome</keyword>
<evidence type="ECO:0000256" key="18">
    <source>
        <dbReference type="SAM" id="SignalP"/>
    </source>
</evidence>
<evidence type="ECO:0000256" key="13">
    <source>
        <dbReference type="ARBA" id="ARBA00023180"/>
    </source>
</evidence>
<dbReference type="Gene3D" id="2.60.40.60">
    <property type="entry name" value="Cadherins"/>
    <property type="match status" value="5"/>
</dbReference>
<dbReference type="SMART" id="SM00112">
    <property type="entry name" value="CA"/>
    <property type="match status" value="4"/>
</dbReference>
<dbReference type="GO" id="GO:0007043">
    <property type="term" value="P:cell-cell junction assembly"/>
    <property type="evidence" value="ECO:0000318"/>
    <property type="project" value="GO_Central"/>
</dbReference>
<proteinExistence type="predicted"/>
<keyword evidence="6" id="KW-0479">Metal-binding</keyword>
<organism evidence="20 21">
    <name type="scientific">Oryzias latipes</name>
    <name type="common">Japanese rice fish</name>
    <name type="synonym">Japanese killifish</name>
    <dbReference type="NCBI Taxonomy" id="8090"/>
    <lineage>
        <taxon>Eukaryota</taxon>
        <taxon>Metazoa</taxon>
        <taxon>Chordata</taxon>
        <taxon>Craniata</taxon>
        <taxon>Vertebrata</taxon>
        <taxon>Euteleostomi</taxon>
        <taxon>Actinopterygii</taxon>
        <taxon>Neopterygii</taxon>
        <taxon>Teleostei</taxon>
        <taxon>Neoteleostei</taxon>
        <taxon>Acanthomorphata</taxon>
        <taxon>Ovalentaria</taxon>
        <taxon>Atherinomorphae</taxon>
        <taxon>Beloniformes</taxon>
        <taxon>Adrianichthyidae</taxon>
        <taxon>Oryziinae</taxon>
        <taxon>Oryzias</taxon>
    </lineage>
</organism>
<dbReference type="InterPro" id="IPR027397">
    <property type="entry name" value="Catenin-bd_sf"/>
</dbReference>
<keyword evidence="12 17" id="KW-0472">Membrane</keyword>
<reference evidence="20" key="3">
    <citation type="submission" date="2025-09" db="UniProtKB">
        <authorList>
            <consortium name="Ensembl"/>
        </authorList>
    </citation>
    <scope>IDENTIFICATION</scope>
    <source>
        <strain evidence="20">Hd-rR</strain>
    </source>
</reference>
<dbReference type="SUPFAM" id="SSF49313">
    <property type="entry name" value="Cadherin-like"/>
    <property type="match status" value="5"/>
</dbReference>
<dbReference type="FunFam" id="2.60.40.60:FF:000019">
    <property type="entry name" value="Cadherin 2"/>
    <property type="match status" value="1"/>
</dbReference>
<dbReference type="PANTHER" id="PTHR24027:SF78">
    <property type="entry name" value="CADHERIN-LIKE PROTEIN 26"/>
    <property type="match status" value="1"/>
</dbReference>
<keyword evidence="11 17" id="KW-1133">Transmembrane helix</keyword>
<sequence>MRTVFLFLLVAFPALDFGSACEEARKKRDLLVRTKRRWVLSTIELEEEMIVNYPYFISKMYNDKIQGKDFRFEITGEAVTEGYLTINENTGEVFVLKSIDREKYPCFHVIFNVYDTDTNQKIDKELAFDVEVKDINDNPPRFTKFPKTFTVNESQAEGSLGVEVIAQDIDEKNTKNSTFNITVVQQTPLEPNIQAKWIDERTVHLNFTGCFDYEKAKEYKITLEAKDHGTPPLSSTAVITLNVRDTNTHMPEFKKKEFQTEVHEMKLYRDVFRFPVEDKDTPNTDGWHAKFFFISGNEEGIFKVETDPKTNEGIFNIVKEKNYEITTMVELEIGVENIEPFTKCVNGKLIKQDGKLYRPDSISVTITIIDDNDPPVFQPPKADVYEKEESEPGRVLFTPKVYDPDSSSFRFELVDDPANWVSIDEKTGEIRAIKKMDRESPFVDADNVYKVVIAAIDDGKPPAKSFCNVSIHLRDINDHKPQLVNNSLILCGNKNNKVMIPVQDLDAEPYSGPFSFYFDDEEDKKHWELDPAYGQQGGLVSLKPLPYGNYSIPLRMQDQQNNEGHETLEVVVCDCAEKNTCRSKLALSTKLGGPGFGLIIVGILLFLILLLTFLCNSGREPLKELKDEGNQTLIKYNQEGGVSACNAEPVLSSPKTVPDGIKQTSITRRFEMAPEFYHNEEMYRSELNMMRSMNFQHQKESYRTQEGRSMYSSLASNRMSSYRNKSMDRYSSVRSDLRSDYNLTGQVERKMAVIAEADARDKAVDRPFIYNFEGQGSKCGSLDKLSLSNLGDNLQFLDDLGPKFKTLADICQ</sequence>
<dbReference type="GO" id="GO:0016342">
    <property type="term" value="C:catenin complex"/>
    <property type="evidence" value="ECO:0000318"/>
    <property type="project" value="GO_Central"/>
</dbReference>
<keyword evidence="5 15" id="KW-0812">Transmembrane</keyword>
<feature type="domain" description="Cadherin" evidence="19">
    <location>
        <begin position="388"/>
        <end position="483"/>
    </location>
</feature>
<accession>A0A3B3H5L2</accession>
<evidence type="ECO:0000313" key="20">
    <source>
        <dbReference type="Ensembl" id="ENSORLP00000027162.1"/>
    </source>
</evidence>
<keyword evidence="4" id="KW-0963">Cytoplasm</keyword>
<keyword evidence="13" id="KW-0325">Glycoprotein</keyword>
<dbReference type="GO" id="GO:0016477">
    <property type="term" value="P:cell migration"/>
    <property type="evidence" value="ECO:0000318"/>
    <property type="project" value="GO_Central"/>
</dbReference>
<feature type="domain" description="Cadherin" evidence="19">
    <location>
        <begin position="271"/>
        <end position="377"/>
    </location>
</feature>
<dbReference type="InterPro" id="IPR000233">
    <property type="entry name" value="Cadherin_Y-type_LIR"/>
</dbReference>
<reference evidence="20" key="2">
    <citation type="submission" date="2025-08" db="UniProtKB">
        <authorList>
            <consortium name="Ensembl"/>
        </authorList>
    </citation>
    <scope>IDENTIFICATION</scope>
    <source>
        <strain evidence="20">Hd-rR</strain>
    </source>
</reference>
<keyword evidence="7 18" id="KW-0732">Signal</keyword>
<evidence type="ECO:0000256" key="9">
    <source>
        <dbReference type="ARBA" id="ARBA00022837"/>
    </source>
</evidence>
<evidence type="ECO:0000259" key="19">
    <source>
        <dbReference type="PROSITE" id="PS50268"/>
    </source>
</evidence>
<dbReference type="GeneTree" id="ENSGT00940000161589"/>
<evidence type="ECO:0000313" key="21">
    <source>
        <dbReference type="Proteomes" id="UP000001038"/>
    </source>
</evidence>
<dbReference type="GO" id="GO:0045296">
    <property type="term" value="F:cadherin binding"/>
    <property type="evidence" value="ECO:0000318"/>
    <property type="project" value="GO_Central"/>
</dbReference>
<dbReference type="Proteomes" id="UP000001038">
    <property type="component" value="Chromosome 7"/>
</dbReference>
<comment type="subcellular location">
    <subcellularLocation>
        <location evidence="1 15">Cell membrane</location>
        <topology evidence="1 15">Single-pass type I membrane protein</topology>
    </subcellularLocation>
    <subcellularLocation>
        <location evidence="2">Cytoplasm</location>
    </subcellularLocation>
</comment>
<protein>
    <submittedName>
        <fullName evidence="20">Cadherin 26, tandem duplicate 1</fullName>
    </submittedName>
</protein>
<dbReference type="InParanoid" id="A0A3B3H5L2"/>
<dbReference type="Pfam" id="PF00028">
    <property type="entry name" value="Cadherin"/>
    <property type="match status" value="2"/>
</dbReference>
<dbReference type="InterPro" id="IPR002126">
    <property type="entry name" value="Cadherin-like_dom"/>
</dbReference>
<dbReference type="Pfam" id="PF01049">
    <property type="entry name" value="CADH_Y-type_LIR"/>
    <property type="match status" value="1"/>
</dbReference>
<evidence type="ECO:0000256" key="15">
    <source>
        <dbReference type="RuleBase" id="RU003318"/>
    </source>
</evidence>
<dbReference type="FunFam" id="2.60.40.60:FF:000011">
    <property type="entry name" value="Cadherin 1"/>
    <property type="match status" value="1"/>
</dbReference>
<dbReference type="GO" id="GO:0005737">
    <property type="term" value="C:cytoplasm"/>
    <property type="evidence" value="ECO:0007669"/>
    <property type="project" value="UniProtKB-SubCell"/>
</dbReference>
<dbReference type="CDD" id="cd11304">
    <property type="entry name" value="Cadherin_repeat"/>
    <property type="match status" value="4"/>
</dbReference>
<evidence type="ECO:0000256" key="3">
    <source>
        <dbReference type="ARBA" id="ARBA00022475"/>
    </source>
</evidence>
<evidence type="ECO:0000256" key="2">
    <source>
        <dbReference type="ARBA" id="ARBA00004496"/>
    </source>
</evidence>
<keyword evidence="3" id="KW-1003">Cell membrane</keyword>
<dbReference type="GO" id="GO:0016339">
    <property type="term" value="P:calcium-dependent cell-cell adhesion via plasma membrane cell adhesion molecules"/>
    <property type="evidence" value="ECO:0000318"/>
    <property type="project" value="GO_Central"/>
</dbReference>
<feature type="domain" description="Cadherin" evidence="19">
    <location>
        <begin position="63"/>
        <end position="142"/>
    </location>
</feature>
<evidence type="ECO:0000256" key="8">
    <source>
        <dbReference type="ARBA" id="ARBA00022737"/>
    </source>
</evidence>
<keyword evidence="9 14" id="KW-0106">Calcium</keyword>
<evidence type="ECO:0000256" key="11">
    <source>
        <dbReference type="ARBA" id="ARBA00022989"/>
    </source>
</evidence>
<feature type="chain" id="PRO_5017347575" evidence="18">
    <location>
        <begin position="21"/>
        <end position="812"/>
    </location>
</feature>
<dbReference type="GO" id="GO:0005509">
    <property type="term" value="F:calcium ion binding"/>
    <property type="evidence" value="ECO:0007669"/>
    <property type="project" value="UniProtKB-UniRule"/>
</dbReference>
<evidence type="ECO:0000256" key="5">
    <source>
        <dbReference type="ARBA" id="ARBA00022692"/>
    </source>
</evidence>
<evidence type="ECO:0000256" key="14">
    <source>
        <dbReference type="PROSITE-ProRule" id="PRU00043"/>
    </source>
</evidence>
<evidence type="ECO:0000256" key="6">
    <source>
        <dbReference type="ARBA" id="ARBA00022723"/>
    </source>
</evidence>
<evidence type="ECO:0000256" key="17">
    <source>
        <dbReference type="SAM" id="Phobius"/>
    </source>
</evidence>
<dbReference type="GO" id="GO:0007156">
    <property type="term" value="P:homophilic cell adhesion via plasma membrane adhesion molecules"/>
    <property type="evidence" value="ECO:0007669"/>
    <property type="project" value="InterPro"/>
</dbReference>
<dbReference type="InterPro" id="IPR039808">
    <property type="entry name" value="Cadherin"/>
</dbReference>
<dbReference type="GO" id="GO:0060027">
    <property type="term" value="P:convergent extension involved in gastrulation"/>
    <property type="evidence" value="ECO:0007669"/>
    <property type="project" value="UniProtKB-ARBA"/>
</dbReference>
<dbReference type="GO" id="GO:0034332">
    <property type="term" value="P:adherens junction organization"/>
    <property type="evidence" value="ECO:0000318"/>
    <property type="project" value="GO_Central"/>
</dbReference>
<dbReference type="Ensembl" id="ENSORLT00000030764.1">
    <property type="protein sequence ID" value="ENSORLP00000027162.1"/>
    <property type="gene ID" value="ENSORLG00000024787.1"/>
</dbReference>
<gene>
    <name evidence="20" type="primary">LOC101174102</name>
</gene>
<comment type="function">
    <text evidence="16">Cadherins are calcium-dependent cell adhesion proteins.</text>
</comment>
<dbReference type="Bgee" id="ENSORLG00000024787">
    <property type="expression patterns" value="Expressed in liver and 11 other cell types or tissues"/>
</dbReference>
<feature type="signal peptide" evidence="18">
    <location>
        <begin position="1"/>
        <end position="20"/>
    </location>
</feature>
<evidence type="ECO:0000256" key="12">
    <source>
        <dbReference type="ARBA" id="ARBA00023136"/>
    </source>
</evidence>
<dbReference type="PROSITE" id="PS00232">
    <property type="entry name" value="CADHERIN_1"/>
    <property type="match status" value="1"/>
</dbReference>
<dbReference type="AlphaFoldDB" id="A0A3B3H5L2"/>
<reference evidence="20 21" key="1">
    <citation type="journal article" date="2007" name="Nature">
        <title>The medaka draft genome and insights into vertebrate genome evolution.</title>
        <authorList>
            <person name="Kasahara M."/>
            <person name="Naruse K."/>
            <person name="Sasaki S."/>
            <person name="Nakatani Y."/>
            <person name="Qu W."/>
            <person name="Ahsan B."/>
            <person name="Yamada T."/>
            <person name="Nagayasu Y."/>
            <person name="Doi K."/>
            <person name="Kasai Y."/>
            <person name="Jindo T."/>
            <person name="Kobayashi D."/>
            <person name="Shimada A."/>
            <person name="Toyoda A."/>
            <person name="Kuroki Y."/>
            <person name="Fujiyama A."/>
            <person name="Sasaki T."/>
            <person name="Shimizu A."/>
            <person name="Asakawa S."/>
            <person name="Shimizu N."/>
            <person name="Hashimoto S."/>
            <person name="Yang J."/>
            <person name="Lee Y."/>
            <person name="Matsushima K."/>
            <person name="Sugano S."/>
            <person name="Sakaizumi M."/>
            <person name="Narita T."/>
            <person name="Ohishi K."/>
            <person name="Haga S."/>
            <person name="Ohta F."/>
            <person name="Nomoto H."/>
            <person name="Nogata K."/>
            <person name="Morishita T."/>
            <person name="Endo T."/>
            <person name="Shin-I T."/>
            <person name="Takeda H."/>
            <person name="Morishita S."/>
            <person name="Kohara Y."/>
        </authorList>
    </citation>
    <scope>NUCLEOTIDE SEQUENCE [LARGE SCALE GENOMIC DNA]</scope>
    <source>
        <strain evidence="20 21">Hd-rR</strain>
    </source>
</reference>
<name>A0A3B3H5L2_ORYLA</name>
<evidence type="ECO:0000256" key="16">
    <source>
        <dbReference type="RuleBase" id="RU004357"/>
    </source>
</evidence>
<dbReference type="Gene3D" id="4.10.900.10">
    <property type="entry name" value="TCF3-CBD (Catenin binding domain)"/>
    <property type="match status" value="1"/>
</dbReference>
<feature type="transmembrane region" description="Helical" evidence="17">
    <location>
        <begin position="591"/>
        <end position="614"/>
    </location>
</feature>
<dbReference type="GO" id="GO:0008013">
    <property type="term" value="F:beta-catenin binding"/>
    <property type="evidence" value="ECO:0000318"/>
    <property type="project" value="GO_Central"/>
</dbReference>
<keyword evidence="8" id="KW-0677">Repeat</keyword>
<dbReference type="GO" id="GO:0044331">
    <property type="term" value="P:cell-cell adhesion mediated by cadherin"/>
    <property type="evidence" value="ECO:0000318"/>
    <property type="project" value="GO_Central"/>
</dbReference>
<dbReference type="PROSITE" id="PS50268">
    <property type="entry name" value="CADHERIN_2"/>
    <property type="match status" value="4"/>
</dbReference>
<feature type="domain" description="Cadherin" evidence="19">
    <location>
        <begin position="143"/>
        <end position="253"/>
    </location>
</feature>
<dbReference type="PRINTS" id="PR00205">
    <property type="entry name" value="CADHERIN"/>
</dbReference>
<dbReference type="PANTHER" id="PTHR24027">
    <property type="entry name" value="CADHERIN-23"/>
    <property type="match status" value="1"/>
</dbReference>
<keyword evidence="10 15" id="KW-0130">Cell adhesion</keyword>
<dbReference type="GO" id="GO:0005912">
    <property type="term" value="C:adherens junction"/>
    <property type="evidence" value="ECO:0000318"/>
    <property type="project" value="GO_Central"/>
</dbReference>
<dbReference type="InterPro" id="IPR020894">
    <property type="entry name" value="Cadherin_CS"/>
</dbReference>
<evidence type="ECO:0000256" key="1">
    <source>
        <dbReference type="ARBA" id="ARBA00004251"/>
    </source>
</evidence>
<evidence type="ECO:0000256" key="4">
    <source>
        <dbReference type="ARBA" id="ARBA00022490"/>
    </source>
</evidence>
<dbReference type="FunFam" id="2.60.40.60:FF:000095">
    <property type="entry name" value="Cadherin 13"/>
    <property type="match status" value="1"/>
</dbReference>
<dbReference type="InterPro" id="IPR015919">
    <property type="entry name" value="Cadherin-like_sf"/>
</dbReference>
<evidence type="ECO:0000256" key="10">
    <source>
        <dbReference type="ARBA" id="ARBA00022889"/>
    </source>
</evidence>
<dbReference type="GO" id="GO:0000902">
    <property type="term" value="P:cell morphogenesis"/>
    <property type="evidence" value="ECO:0000318"/>
    <property type="project" value="GO_Central"/>
</dbReference>